<dbReference type="OrthoDB" id="9798407at2"/>
<dbReference type="Gene3D" id="3.20.20.150">
    <property type="entry name" value="Divalent-metal-dependent TIM barrel enzymes"/>
    <property type="match status" value="1"/>
</dbReference>
<gene>
    <name evidence="2" type="ORF">C4B60_15035</name>
</gene>
<dbReference type="InterPro" id="IPR036237">
    <property type="entry name" value="Xyl_isomerase-like_sf"/>
</dbReference>
<dbReference type="Pfam" id="PF01261">
    <property type="entry name" value="AP_endonuc_2"/>
    <property type="match status" value="1"/>
</dbReference>
<protein>
    <submittedName>
        <fullName evidence="2">Sugar phosphate isomerase/epimerase</fullName>
    </submittedName>
</protein>
<dbReference type="RefSeq" id="WP_104058836.1">
    <property type="nucleotide sequence ID" value="NZ_PREZ01000005.1"/>
</dbReference>
<reference evidence="2 3" key="1">
    <citation type="submission" date="2018-02" db="EMBL/GenBank/DDBJ databases">
        <title>Jeotgalibacillus proteolyticum sp. nov. a protease producing bacterium isolated from ocean sediments of Laizhou Bay.</title>
        <authorList>
            <person name="Li Y."/>
        </authorList>
    </citation>
    <scope>NUCLEOTIDE SEQUENCE [LARGE SCALE GENOMIC DNA]</scope>
    <source>
        <strain evidence="2 3">22-7</strain>
    </source>
</reference>
<dbReference type="InterPro" id="IPR050312">
    <property type="entry name" value="IolE/XylAMocC-like"/>
</dbReference>
<dbReference type="EMBL" id="PREZ01000005">
    <property type="protein sequence ID" value="PPA69843.1"/>
    <property type="molecule type" value="Genomic_DNA"/>
</dbReference>
<accession>A0A2S5GAA3</accession>
<dbReference type="PANTHER" id="PTHR12110:SF41">
    <property type="entry name" value="INOSOSE DEHYDRATASE"/>
    <property type="match status" value="1"/>
</dbReference>
<evidence type="ECO:0000313" key="2">
    <source>
        <dbReference type="EMBL" id="PPA69843.1"/>
    </source>
</evidence>
<sequence length="250" mass="28246">MKKIGLQLYSVRDAMEKDVAGTLKTLSEYGYEGVQLAGTYEKDAEQWKSMLGEYGLQAAGMHISVDLLSDEALLDEWIEFSKVIGNKKLIIPYVDEQWRTKEKFEELAELLNKASRKVEAAGLALGYHHHDFEFAELENGETGWGILERLTSNYPVFFEVDVYWTEFSGVDTVELLKRLEDRVFSIHIKDMISDGGERRSGPIGTGTLDLKGIIKQVSLDWLVVEQEHFEGEPLEEVGPAPAVLREWTGG</sequence>
<name>A0A2S5GAA3_9BACL</name>
<dbReference type="Proteomes" id="UP000239047">
    <property type="component" value="Unassembled WGS sequence"/>
</dbReference>
<feature type="domain" description="Xylose isomerase-like TIM barrel" evidence="1">
    <location>
        <begin position="25"/>
        <end position="245"/>
    </location>
</feature>
<comment type="caution">
    <text evidence="2">The sequence shown here is derived from an EMBL/GenBank/DDBJ whole genome shotgun (WGS) entry which is preliminary data.</text>
</comment>
<organism evidence="2 3">
    <name type="scientific">Jeotgalibacillus proteolyticus</name>
    <dbReference type="NCBI Taxonomy" id="2082395"/>
    <lineage>
        <taxon>Bacteria</taxon>
        <taxon>Bacillati</taxon>
        <taxon>Bacillota</taxon>
        <taxon>Bacilli</taxon>
        <taxon>Bacillales</taxon>
        <taxon>Caryophanaceae</taxon>
        <taxon>Jeotgalibacillus</taxon>
    </lineage>
</organism>
<proteinExistence type="predicted"/>
<dbReference type="InterPro" id="IPR013022">
    <property type="entry name" value="Xyl_isomerase-like_TIM-brl"/>
</dbReference>
<keyword evidence="3" id="KW-1185">Reference proteome</keyword>
<dbReference type="GO" id="GO:0016853">
    <property type="term" value="F:isomerase activity"/>
    <property type="evidence" value="ECO:0007669"/>
    <property type="project" value="UniProtKB-KW"/>
</dbReference>
<dbReference type="PANTHER" id="PTHR12110">
    <property type="entry name" value="HYDROXYPYRUVATE ISOMERASE"/>
    <property type="match status" value="1"/>
</dbReference>
<keyword evidence="2" id="KW-0413">Isomerase</keyword>
<evidence type="ECO:0000313" key="3">
    <source>
        <dbReference type="Proteomes" id="UP000239047"/>
    </source>
</evidence>
<dbReference type="AlphaFoldDB" id="A0A2S5GAA3"/>
<evidence type="ECO:0000259" key="1">
    <source>
        <dbReference type="Pfam" id="PF01261"/>
    </source>
</evidence>
<dbReference type="SUPFAM" id="SSF51658">
    <property type="entry name" value="Xylose isomerase-like"/>
    <property type="match status" value="1"/>
</dbReference>